<organism evidence="2 3">
    <name type="scientific">Nocardioides imazamoxiresistens</name>
    <dbReference type="NCBI Taxonomy" id="3231893"/>
    <lineage>
        <taxon>Bacteria</taxon>
        <taxon>Bacillati</taxon>
        <taxon>Actinomycetota</taxon>
        <taxon>Actinomycetes</taxon>
        <taxon>Propionibacteriales</taxon>
        <taxon>Nocardioidaceae</taxon>
        <taxon>Nocardioides</taxon>
    </lineage>
</organism>
<dbReference type="Proteomes" id="UP001268542">
    <property type="component" value="Unassembled WGS sequence"/>
</dbReference>
<dbReference type="RefSeq" id="WP_315732436.1">
    <property type="nucleotide sequence ID" value="NZ_JAVYII010000003.1"/>
</dbReference>
<accession>A0ABU3PV05</accession>
<dbReference type="Pfam" id="PF20211">
    <property type="entry name" value="DUF6571"/>
    <property type="match status" value="1"/>
</dbReference>
<evidence type="ECO:0000313" key="2">
    <source>
        <dbReference type="EMBL" id="MDT9593009.1"/>
    </source>
</evidence>
<evidence type="ECO:0000259" key="1">
    <source>
        <dbReference type="Pfam" id="PF20211"/>
    </source>
</evidence>
<dbReference type="InterPro" id="IPR046701">
    <property type="entry name" value="DUF6571"/>
</dbReference>
<protein>
    <recommendedName>
        <fullName evidence="1">DUF6571 domain-containing protein</fullName>
    </recommendedName>
</protein>
<feature type="domain" description="DUF6571" evidence="1">
    <location>
        <begin position="373"/>
        <end position="681"/>
    </location>
</feature>
<reference evidence="2 3" key="1">
    <citation type="submission" date="2023-08" db="EMBL/GenBank/DDBJ databases">
        <title>Nocardioides seae sp. nov., a bacterium isolated from a soil.</title>
        <authorList>
            <person name="Wang X."/>
        </authorList>
    </citation>
    <scope>NUCLEOTIDE SEQUENCE [LARGE SCALE GENOMIC DNA]</scope>
    <source>
        <strain evidence="2 3">YZH12</strain>
    </source>
</reference>
<evidence type="ECO:0000313" key="3">
    <source>
        <dbReference type="Proteomes" id="UP001268542"/>
    </source>
</evidence>
<name>A0ABU3PV05_9ACTN</name>
<gene>
    <name evidence="2" type="ORF">RDV89_08015</name>
</gene>
<dbReference type="EMBL" id="JAVYII010000003">
    <property type="protein sequence ID" value="MDT9593009.1"/>
    <property type="molecule type" value="Genomic_DNA"/>
</dbReference>
<proteinExistence type="predicted"/>
<comment type="caution">
    <text evidence="2">The sequence shown here is derived from an EMBL/GenBank/DDBJ whole genome shotgun (WGS) entry which is preliminary data.</text>
</comment>
<keyword evidence="3" id="KW-1185">Reference proteome</keyword>
<sequence>MVTLQDAVTWSPEAVAAASDALAAKRKQLLDLVDEFEAGAPDDAWTGMTANAARATHADISSALADQISELSRVVAELDIAAQAMGTHGAALTGTLDDIAVNGFSVTPAGTGFVVTAPPDSSSSVLDVLRISAWVSQLEDALSGLTEVDANLQAVLAAARENRIRGGAGDLSEAVLPEELRGLDDEEVVEYLLANPTATSTYLDLLTPRQLDLLGEELADNAEVFSDAAFDVYGGGGVPPSSDDVALTAEQLLAFGEHPGVATTVLERLGPQGLVDAQRTVLSGVAPADGSAYSDEQIAAFQRGLGTVLAGGTQLYGVETADGAPAGPSVDEQWVQDFLAVGEEQGSYVGPDGALPYGYQILAPLLGEPGHGPHFVLEVATAVEEFERANGGSSVWPSHPGTDLDRAYSLDPSHRYDPMEGVMRGLSHSPEAARTFFAVADGDASRLEYHLTERDWFSGQLQANDGQDALGDALVAATVEGIDPSADPPDDRGARILEHSVAIVTDDLRAEGDAAQLNYYLQEDFATMLGAYSGDVFDGIETVAQEGTDGRPVREPGEGTSASLTAQDLRLLIPAVSENPDAAAVLTGSFTAYAASEYDYYLSGQANEDAPQNAYDPGRDPVDQYLTNLGNASTHVSTPYGYALGLVADGSAESAIDTGSAEDAAASARGDSTRSGIGLVVKGVTGFGLGMLPGGGILSPAIGSAVDGVVGGLNSANDVDTSAQVLAQVGDQVLYTEGAAVAVLDNAAYQHMPEELLTQVAEDGTEVNVFATPDGGRLPMDQWGDEQWNRWEQVRGDTDLGDVSPRSAAQDLAQLMRVELR</sequence>